<comment type="caution">
    <text evidence="4">The sequence shown here is derived from an EMBL/GenBank/DDBJ whole genome shotgun (WGS) entry which is preliminary data.</text>
</comment>
<comment type="similarity">
    <text evidence="1">Belongs to the bacterial secretin family.</text>
</comment>
<dbReference type="InterPro" id="IPR004846">
    <property type="entry name" value="T2SS/T3SS_dom"/>
</dbReference>
<feature type="region of interest" description="Disordered" evidence="2">
    <location>
        <begin position="516"/>
        <end position="537"/>
    </location>
</feature>
<keyword evidence="5" id="KW-1185">Reference proteome</keyword>
<gene>
    <name evidence="4" type="ORF">GCM10011352_13430</name>
</gene>
<dbReference type="EMBL" id="BMIJ01000002">
    <property type="protein sequence ID" value="GGB88730.1"/>
    <property type="molecule type" value="Genomic_DNA"/>
</dbReference>
<evidence type="ECO:0000313" key="4">
    <source>
        <dbReference type="EMBL" id="GGB88730.1"/>
    </source>
</evidence>
<dbReference type="InterPro" id="IPR050810">
    <property type="entry name" value="Bact_Secretion_Sys_Channel"/>
</dbReference>
<dbReference type="Pfam" id="PF00263">
    <property type="entry name" value="Secretin"/>
    <property type="match status" value="1"/>
</dbReference>
<sequence length="554" mass="59023">MAKRTEPIRARVEAGDGWQAFLLPVALMLLLLAVLFGREANAATAVETDADTMVQHFSVPLYKSKVVQLNGPVHKVSIGNKEVADILVMRSQQIYVLGKGIGTTNVLLWDKNNHLTASIDVEVTPDINSLKAKLYEMAPNERIKVNSSQGSILLSGEVTNVGTMDMAVRLADSFLQKPAEEGATQIGEVVNLLKVGGSQQVMLKVTVAEMSRSVMRRLGIKFHALHAGDHWGIGGVSGGATFPDAQFGTEGLLESVFGDPKNGLVGPAIDEFKPSDVTIADKGLFASYLDSNLLFRIFFDAAKENGSAKVLAEPTLTTLTGQEAEFLSGGEFPIPVPNEDGITIEFKEFGVGLKFIPIVLDSGTINLSLNVSVTELTSLNSVNNTVSNSVFFVPALTKRSARSTVELGDGQTIGIAGLINESTRDAVSKFPGLGDVPVLGQLFRSQSFEKGESELVILVTPTLAKPFKNEGLKLPGDGFVEPSDVEFYLLGRTQGRIARQDSTMAEEPDSAEAAAEESMEAAAVGQPGEISGDDGVRVFPVADGTESVFGHSIE</sequence>
<dbReference type="Pfam" id="PF13629">
    <property type="entry name" value="T2SS-T3SS_pil_N"/>
    <property type="match status" value="1"/>
</dbReference>
<reference evidence="5" key="1">
    <citation type="journal article" date="2019" name="Int. J. Syst. Evol. Microbiol.">
        <title>The Global Catalogue of Microorganisms (GCM) 10K type strain sequencing project: providing services to taxonomists for standard genome sequencing and annotation.</title>
        <authorList>
            <consortium name="The Broad Institute Genomics Platform"/>
            <consortium name="The Broad Institute Genome Sequencing Center for Infectious Disease"/>
            <person name="Wu L."/>
            <person name="Ma J."/>
        </authorList>
    </citation>
    <scope>NUCLEOTIDE SEQUENCE [LARGE SCALE GENOMIC DNA]</scope>
    <source>
        <strain evidence="5">CGMCC 1.15341</strain>
    </source>
</reference>
<dbReference type="PROSITE" id="PS50914">
    <property type="entry name" value="BON"/>
    <property type="match status" value="1"/>
</dbReference>
<dbReference type="InterPro" id="IPR032789">
    <property type="entry name" value="T2SS-T3SS_pil_N"/>
</dbReference>
<evidence type="ECO:0000313" key="5">
    <source>
        <dbReference type="Proteomes" id="UP000629025"/>
    </source>
</evidence>
<dbReference type="PRINTS" id="PR00811">
    <property type="entry name" value="BCTERIALGSPD"/>
</dbReference>
<accession>A0ABQ1K595</accession>
<dbReference type="PANTHER" id="PTHR30332">
    <property type="entry name" value="PROBABLE GENERAL SECRETION PATHWAY PROTEIN D"/>
    <property type="match status" value="1"/>
</dbReference>
<evidence type="ECO:0000256" key="1">
    <source>
        <dbReference type="RuleBase" id="RU004003"/>
    </source>
</evidence>
<dbReference type="InterPro" id="IPR001775">
    <property type="entry name" value="GspD/PilQ"/>
</dbReference>
<evidence type="ECO:0000256" key="2">
    <source>
        <dbReference type="SAM" id="MobiDB-lite"/>
    </source>
</evidence>
<protein>
    <submittedName>
        <fullName evidence="4">Pilus assembly protein CpaC</fullName>
    </submittedName>
</protein>
<name>A0ABQ1K595_9GAMM</name>
<dbReference type="PANTHER" id="PTHR30332:SF17">
    <property type="entry name" value="TYPE IV PILIATION SYSTEM PROTEIN DR_0774-RELATED"/>
    <property type="match status" value="1"/>
</dbReference>
<dbReference type="InterPro" id="IPR007055">
    <property type="entry name" value="BON_dom"/>
</dbReference>
<dbReference type="RefSeq" id="WP_188746547.1">
    <property type="nucleotide sequence ID" value="NZ_BMIJ01000002.1"/>
</dbReference>
<proteinExistence type="inferred from homology"/>
<dbReference type="Proteomes" id="UP000629025">
    <property type="component" value="Unassembled WGS sequence"/>
</dbReference>
<evidence type="ECO:0000259" key="3">
    <source>
        <dbReference type="PROSITE" id="PS50914"/>
    </source>
</evidence>
<organism evidence="4 5">
    <name type="scientific">Marinobacterium zhoushanense</name>
    <dbReference type="NCBI Taxonomy" id="1679163"/>
    <lineage>
        <taxon>Bacteria</taxon>
        <taxon>Pseudomonadati</taxon>
        <taxon>Pseudomonadota</taxon>
        <taxon>Gammaproteobacteria</taxon>
        <taxon>Oceanospirillales</taxon>
        <taxon>Oceanospirillaceae</taxon>
        <taxon>Marinobacterium</taxon>
    </lineage>
</organism>
<feature type="domain" description="BON" evidence="3">
    <location>
        <begin position="119"/>
        <end position="197"/>
    </location>
</feature>